<proteinExistence type="predicted"/>
<dbReference type="EMBL" id="LVLJ01003675">
    <property type="protein sequence ID" value="OAE20156.1"/>
    <property type="molecule type" value="Genomic_DNA"/>
</dbReference>
<keyword evidence="2" id="KW-0472">Membrane</keyword>
<evidence type="ECO:0000256" key="1">
    <source>
        <dbReference type="SAM" id="MobiDB-lite"/>
    </source>
</evidence>
<keyword evidence="2" id="KW-1133">Transmembrane helix</keyword>
<protein>
    <submittedName>
        <fullName evidence="3">Uncharacterized protein</fullName>
    </submittedName>
</protein>
<evidence type="ECO:0000256" key="2">
    <source>
        <dbReference type="SAM" id="Phobius"/>
    </source>
</evidence>
<dbReference type="Proteomes" id="UP000077202">
    <property type="component" value="Unassembled WGS sequence"/>
</dbReference>
<organism evidence="3 4">
    <name type="scientific">Marchantia polymorpha subsp. ruderalis</name>
    <dbReference type="NCBI Taxonomy" id="1480154"/>
    <lineage>
        <taxon>Eukaryota</taxon>
        <taxon>Viridiplantae</taxon>
        <taxon>Streptophyta</taxon>
        <taxon>Embryophyta</taxon>
        <taxon>Marchantiophyta</taxon>
        <taxon>Marchantiopsida</taxon>
        <taxon>Marchantiidae</taxon>
        <taxon>Marchantiales</taxon>
        <taxon>Marchantiaceae</taxon>
        <taxon>Marchantia</taxon>
    </lineage>
</organism>
<gene>
    <name evidence="3" type="ORF">AXG93_3818s1550</name>
</gene>
<reference evidence="3" key="1">
    <citation type="submission" date="2016-03" db="EMBL/GenBank/DDBJ databases">
        <title>Mechanisms controlling the formation of the plant cell surface in tip-growing cells are functionally conserved among land plants.</title>
        <authorList>
            <person name="Honkanen S."/>
            <person name="Jones V.A."/>
            <person name="Morieri G."/>
            <person name="Champion C."/>
            <person name="Hetherington A.J."/>
            <person name="Kelly S."/>
            <person name="Saint-Marcoux D."/>
            <person name="Proust H."/>
            <person name="Prescott H."/>
            <person name="Dolan L."/>
        </authorList>
    </citation>
    <scope>NUCLEOTIDE SEQUENCE [LARGE SCALE GENOMIC DNA]</scope>
    <source>
        <tissue evidence="3">Whole gametophyte</tissue>
    </source>
</reference>
<name>A0A176VK61_MARPO</name>
<keyword evidence="4" id="KW-1185">Reference proteome</keyword>
<evidence type="ECO:0000313" key="3">
    <source>
        <dbReference type="EMBL" id="OAE20156.1"/>
    </source>
</evidence>
<comment type="caution">
    <text evidence="3">The sequence shown here is derived from an EMBL/GenBank/DDBJ whole genome shotgun (WGS) entry which is preliminary data.</text>
</comment>
<accession>A0A176VK61</accession>
<feature type="region of interest" description="Disordered" evidence="1">
    <location>
        <begin position="183"/>
        <end position="207"/>
    </location>
</feature>
<feature type="transmembrane region" description="Helical" evidence="2">
    <location>
        <begin position="114"/>
        <end position="132"/>
    </location>
</feature>
<dbReference type="AlphaFoldDB" id="A0A176VK61"/>
<evidence type="ECO:0000313" key="4">
    <source>
        <dbReference type="Proteomes" id="UP000077202"/>
    </source>
</evidence>
<keyword evidence="2" id="KW-0812">Transmembrane</keyword>
<sequence length="207" mass="22711">MGTGTWARATVPQMSLAAPMARMPGHASQGVNSLQFRPWPRLATHVGRFGWAGLGWAVLALAHARVLKEESEIPSHPELSSAQLTLRLRPTIYLYLPVSKGLFDSPTMETKMQLLNLLVVVLMATYLVSPVLSSRLLQSTPEAAADARSEEHGSLHSQEIHSPAFQQLTVDVHSAPAMTAPVTSYESTYQPDYETHDNSPGFNGRRR</sequence>